<feature type="region of interest" description="Disordered" evidence="1">
    <location>
        <begin position="1"/>
        <end position="21"/>
    </location>
</feature>
<name>A0A0C3Q9R1_9AGAM</name>
<dbReference type="OrthoDB" id="550575at2759"/>
<dbReference type="STRING" id="1051891.A0A0C3Q9R1"/>
<dbReference type="GO" id="GO:0031146">
    <property type="term" value="P:SCF-dependent proteasomal ubiquitin-dependent protein catabolic process"/>
    <property type="evidence" value="ECO:0007669"/>
    <property type="project" value="TreeGrafter"/>
</dbReference>
<gene>
    <name evidence="2" type="ORF">M407DRAFT_28997</name>
</gene>
<dbReference type="Gene3D" id="3.80.10.10">
    <property type="entry name" value="Ribonuclease Inhibitor"/>
    <property type="match status" value="3"/>
</dbReference>
<evidence type="ECO:0000313" key="2">
    <source>
        <dbReference type="EMBL" id="KIO21406.1"/>
    </source>
</evidence>
<reference evidence="2 3" key="1">
    <citation type="submission" date="2014-04" db="EMBL/GenBank/DDBJ databases">
        <authorList>
            <consortium name="DOE Joint Genome Institute"/>
            <person name="Kuo A."/>
            <person name="Girlanda M."/>
            <person name="Perotto S."/>
            <person name="Kohler A."/>
            <person name="Nagy L.G."/>
            <person name="Floudas D."/>
            <person name="Copeland A."/>
            <person name="Barry K.W."/>
            <person name="Cichocki N."/>
            <person name="Veneault-Fourrey C."/>
            <person name="LaButti K."/>
            <person name="Lindquist E.A."/>
            <person name="Lipzen A."/>
            <person name="Lundell T."/>
            <person name="Morin E."/>
            <person name="Murat C."/>
            <person name="Sun H."/>
            <person name="Tunlid A."/>
            <person name="Henrissat B."/>
            <person name="Grigoriev I.V."/>
            <person name="Hibbett D.S."/>
            <person name="Martin F."/>
            <person name="Nordberg H.P."/>
            <person name="Cantor M.N."/>
            <person name="Hua S.X."/>
        </authorList>
    </citation>
    <scope>NUCLEOTIDE SEQUENCE [LARGE SCALE GENOMIC DNA]</scope>
    <source>
        <strain evidence="2 3">MUT 4182</strain>
    </source>
</reference>
<dbReference type="SMART" id="SM00367">
    <property type="entry name" value="LRR_CC"/>
    <property type="match status" value="9"/>
</dbReference>
<dbReference type="InterPro" id="IPR006553">
    <property type="entry name" value="Leu-rich_rpt_Cys-con_subtyp"/>
</dbReference>
<dbReference type="GO" id="GO:0019005">
    <property type="term" value="C:SCF ubiquitin ligase complex"/>
    <property type="evidence" value="ECO:0007669"/>
    <property type="project" value="TreeGrafter"/>
</dbReference>
<dbReference type="Proteomes" id="UP000054248">
    <property type="component" value="Unassembled WGS sequence"/>
</dbReference>
<evidence type="ECO:0000313" key="3">
    <source>
        <dbReference type="Proteomes" id="UP000054248"/>
    </source>
</evidence>
<dbReference type="AlphaFoldDB" id="A0A0C3Q9R1"/>
<keyword evidence="3" id="KW-1185">Reference proteome</keyword>
<feature type="region of interest" description="Disordered" evidence="1">
    <location>
        <begin position="292"/>
        <end position="320"/>
    </location>
</feature>
<evidence type="ECO:0008006" key="4">
    <source>
        <dbReference type="Google" id="ProtNLM"/>
    </source>
</evidence>
<dbReference type="InterPro" id="IPR032675">
    <property type="entry name" value="LRR_dom_sf"/>
</dbReference>
<dbReference type="EMBL" id="KN823139">
    <property type="protein sequence ID" value="KIO21406.1"/>
    <property type="molecule type" value="Genomic_DNA"/>
</dbReference>
<evidence type="ECO:0000256" key="1">
    <source>
        <dbReference type="SAM" id="MobiDB-lite"/>
    </source>
</evidence>
<reference evidence="3" key="2">
    <citation type="submission" date="2015-01" db="EMBL/GenBank/DDBJ databases">
        <title>Evolutionary Origins and Diversification of the Mycorrhizal Mutualists.</title>
        <authorList>
            <consortium name="DOE Joint Genome Institute"/>
            <consortium name="Mycorrhizal Genomics Consortium"/>
            <person name="Kohler A."/>
            <person name="Kuo A."/>
            <person name="Nagy L.G."/>
            <person name="Floudas D."/>
            <person name="Copeland A."/>
            <person name="Barry K.W."/>
            <person name="Cichocki N."/>
            <person name="Veneault-Fourrey C."/>
            <person name="LaButti K."/>
            <person name="Lindquist E.A."/>
            <person name="Lipzen A."/>
            <person name="Lundell T."/>
            <person name="Morin E."/>
            <person name="Murat C."/>
            <person name="Riley R."/>
            <person name="Ohm R."/>
            <person name="Sun H."/>
            <person name="Tunlid A."/>
            <person name="Henrissat B."/>
            <person name="Grigoriev I.V."/>
            <person name="Hibbett D.S."/>
            <person name="Martin F."/>
        </authorList>
    </citation>
    <scope>NUCLEOTIDE SEQUENCE [LARGE SCALE GENOMIC DNA]</scope>
    <source>
        <strain evidence="3">MUT 4182</strain>
    </source>
</reference>
<organism evidence="2 3">
    <name type="scientific">Tulasnella calospora MUT 4182</name>
    <dbReference type="NCBI Taxonomy" id="1051891"/>
    <lineage>
        <taxon>Eukaryota</taxon>
        <taxon>Fungi</taxon>
        <taxon>Dikarya</taxon>
        <taxon>Basidiomycota</taxon>
        <taxon>Agaricomycotina</taxon>
        <taxon>Agaricomycetes</taxon>
        <taxon>Cantharellales</taxon>
        <taxon>Tulasnellaceae</taxon>
        <taxon>Tulasnella</taxon>
    </lineage>
</organism>
<sequence>MATLGVPDSMPTRPTTPVRPPKLKFVGRANTSPAVPQAVVSSAIAERTSTPNPQPARVSSPYYVITGPSIISPSNFRPHSNSVLTSASGPESSLAFTYIHTLPPLNTRLIPQPDGCGQALPEDLASPISAVSSTLASPVPRRVVKVNYFETVLPYELRLQVFRALIQLHVADHENLVSSNAWSVGTAAGTASEAFVGKKAKAENARWVGFERGVRELVKIGRVCKAWRVLSLDGQLWASASFANFPQVPGSFLARVTKSVGPFMKSLDLRGVVGITPQTMMDIVENIRAHRPGFNHSRPGSQQAIEESDVEDEEMSPHSPMLSMAPYQSTLSALRTSLMNPPTTSLTNLHLQGCMSIHTRSLHTLLSSSPHLEVLSLRGVAAVTNATCELIGTSCAANLVKLDLSRCGNMSASGVEDMIGVTNPPVSFRSFSANGRPRFPIPARRFPMLKELKLSGLKRITGQTMFMLGWGIPDLEVLDISGARTLGDEDLEAFVRWDERFDDVQVLNSQTWDGAIDVEPYRRITLTSREMGLNPLSLEKYHRRRTVLRRLSLSNCPLLTDAAAGNIAYSVPDLEFFELGGIGAAIRDNGLIRLFNTTPWIRRLDLEDASEITDSVLAALVPPPPPPLTDQRRRDVDLAQGRNEVGPSKRQPHPGELLEEIILSYAGNLTDGAFLALIQGCTRLKALEVDNTRASDHVVREFVKACRRRQIQGAEVVAVDCRNVTKSVYVEGLAASGPYVTRTRRGYRAWEARALGYYDERDKKDPMSGADAVTGNVLIGDECDESRVILKTFHSWQAVDNVTAAREKRKKALAATKKGDSSGTSTPSSSSEGGRTPRWFPWRSSGAQTPVGGVEVGDFDRGCVIM</sequence>
<accession>A0A0C3Q9R1</accession>
<protein>
    <recommendedName>
        <fullName evidence="4">F-box domain-containing protein</fullName>
    </recommendedName>
</protein>
<dbReference type="PANTHER" id="PTHR13318">
    <property type="entry name" value="PARTNER OF PAIRED, ISOFORM B-RELATED"/>
    <property type="match status" value="1"/>
</dbReference>
<feature type="compositionally biased region" description="Low complexity" evidence="1">
    <location>
        <begin position="813"/>
        <end position="838"/>
    </location>
</feature>
<dbReference type="HOGENOM" id="CLU_008641_0_0_1"/>
<feature type="region of interest" description="Disordered" evidence="1">
    <location>
        <begin position="810"/>
        <end position="853"/>
    </location>
</feature>
<proteinExistence type="predicted"/>
<dbReference type="SUPFAM" id="SSF52047">
    <property type="entry name" value="RNI-like"/>
    <property type="match status" value="1"/>
</dbReference>